<feature type="transmembrane region" description="Helical" evidence="10">
    <location>
        <begin position="27"/>
        <end position="45"/>
    </location>
</feature>
<comment type="subcellular location">
    <subcellularLocation>
        <location evidence="1">Cell membrane</location>
        <topology evidence="1">Multi-pass membrane protein</topology>
    </subcellularLocation>
</comment>
<dbReference type="AlphaFoldDB" id="R7V7T4"/>
<evidence type="ECO:0000256" key="4">
    <source>
        <dbReference type="ARBA" id="ARBA00022989"/>
    </source>
</evidence>
<feature type="transmembrane region" description="Helical" evidence="10">
    <location>
        <begin position="57"/>
        <end position="80"/>
    </location>
</feature>
<evidence type="ECO:0000256" key="1">
    <source>
        <dbReference type="ARBA" id="ARBA00004651"/>
    </source>
</evidence>
<reference evidence="12 14" key="2">
    <citation type="journal article" date="2013" name="Nature">
        <title>Insights into bilaterian evolution from three spiralian genomes.</title>
        <authorList>
            <person name="Simakov O."/>
            <person name="Marletaz F."/>
            <person name="Cho S.J."/>
            <person name="Edsinger-Gonzales E."/>
            <person name="Havlak P."/>
            <person name="Hellsten U."/>
            <person name="Kuo D.H."/>
            <person name="Larsson T."/>
            <person name="Lv J."/>
            <person name="Arendt D."/>
            <person name="Savage R."/>
            <person name="Osoegawa K."/>
            <person name="de Jong P."/>
            <person name="Grimwood J."/>
            <person name="Chapman J.A."/>
            <person name="Shapiro H."/>
            <person name="Aerts A."/>
            <person name="Otillar R.P."/>
            <person name="Terry A.Y."/>
            <person name="Boore J.L."/>
            <person name="Grigoriev I.V."/>
            <person name="Lindberg D.R."/>
            <person name="Seaver E.C."/>
            <person name="Weisblat D.A."/>
            <person name="Putnam N.H."/>
            <person name="Rokhsar D.S."/>
        </authorList>
    </citation>
    <scope>NUCLEOTIDE SEQUENCE</scope>
    <source>
        <strain evidence="12 14">I ESC-2004</strain>
    </source>
</reference>
<organism evidence="12">
    <name type="scientific">Capitella teleta</name>
    <name type="common">Polychaete worm</name>
    <dbReference type="NCBI Taxonomy" id="283909"/>
    <lineage>
        <taxon>Eukaryota</taxon>
        <taxon>Metazoa</taxon>
        <taxon>Spiralia</taxon>
        <taxon>Lophotrochozoa</taxon>
        <taxon>Annelida</taxon>
        <taxon>Polychaeta</taxon>
        <taxon>Sedentaria</taxon>
        <taxon>Scolecida</taxon>
        <taxon>Capitellidae</taxon>
        <taxon>Capitella</taxon>
    </lineage>
</organism>
<dbReference type="HOGENOM" id="CLU_1346146_0_0_1"/>
<keyword evidence="3 10" id="KW-0812">Transmembrane</keyword>
<evidence type="ECO:0000256" key="5">
    <source>
        <dbReference type="ARBA" id="ARBA00023040"/>
    </source>
</evidence>
<dbReference type="SUPFAM" id="SSF81321">
    <property type="entry name" value="Family A G protein-coupled receptor-like"/>
    <property type="match status" value="1"/>
</dbReference>
<evidence type="ECO:0000313" key="13">
    <source>
        <dbReference type="EnsemblMetazoa" id="CapteP187686"/>
    </source>
</evidence>
<evidence type="ECO:0000313" key="14">
    <source>
        <dbReference type="Proteomes" id="UP000014760"/>
    </source>
</evidence>
<protein>
    <recommendedName>
        <fullName evidence="11">G-protein coupled receptors family 1 profile domain-containing protein</fullName>
    </recommendedName>
</protein>
<dbReference type="EMBL" id="KB296415">
    <property type="protein sequence ID" value="ELU11805.1"/>
    <property type="molecule type" value="Genomic_DNA"/>
</dbReference>
<dbReference type="InterPro" id="IPR000276">
    <property type="entry name" value="GPCR_Rhodpsn"/>
</dbReference>
<dbReference type="PROSITE" id="PS50262">
    <property type="entry name" value="G_PROTEIN_RECEP_F1_2"/>
    <property type="match status" value="1"/>
</dbReference>
<dbReference type="OrthoDB" id="5965749at2759"/>
<dbReference type="PANTHER" id="PTHR24246">
    <property type="entry name" value="OLFACTORY RECEPTOR AND ADENOSINE RECEPTOR"/>
    <property type="match status" value="1"/>
</dbReference>
<reference evidence="13" key="3">
    <citation type="submission" date="2015-06" db="UniProtKB">
        <authorList>
            <consortium name="EnsemblMetazoa"/>
        </authorList>
    </citation>
    <scope>IDENTIFICATION</scope>
</reference>
<evidence type="ECO:0000259" key="11">
    <source>
        <dbReference type="PROSITE" id="PS50262"/>
    </source>
</evidence>
<evidence type="ECO:0000256" key="2">
    <source>
        <dbReference type="ARBA" id="ARBA00022475"/>
    </source>
</evidence>
<keyword evidence="14" id="KW-1185">Reference proteome</keyword>
<evidence type="ECO:0000313" key="12">
    <source>
        <dbReference type="EMBL" id="ELU11805.1"/>
    </source>
</evidence>
<evidence type="ECO:0000256" key="9">
    <source>
        <dbReference type="ARBA" id="ARBA00023224"/>
    </source>
</evidence>
<feature type="transmembrane region" description="Helical" evidence="10">
    <location>
        <begin position="144"/>
        <end position="163"/>
    </location>
</feature>
<dbReference type="Pfam" id="PF00001">
    <property type="entry name" value="7tm_1"/>
    <property type="match status" value="1"/>
</dbReference>
<keyword evidence="9" id="KW-0807">Transducer</keyword>
<evidence type="ECO:0000256" key="7">
    <source>
        <dbReference type="ARBA" id="ARBA00023170"/>
    </source>
</evidence>
<dbReference type="GO" id="GO:0005886">
    <property type="term" value="C:plasma membrane"/>
    <property type="evidence" value="ECO:0007669"/>
    <property type="project" value="UniProtKB-SubCell"/>
</dbReference>
<feature type="non-terminal residue" evidence="12">
    <location>
        <position position="204"/>
    </location>
</feature>
<evidence type="ECO:0000256" key="3">
    <source>
        <dbReference type="ARBA" id="ARBA00022692"/>
    </source>
</evidence>
<dbReference type="PANTHER" id="PTHR24246:SF27">
    <property type="entry name" value="ADENOSINE RECEPTOR, ISOFORM A"/>
    <property type="match status" value="1"/>
</dbReference>
<evidence type="ECO:0000256" key="6">
    <source>
        <dbReference type="ARBA" id="ARBA00023136"/>
    </source>
</evidence>
<dbReference type="InterPro" id="IPR017452">
    <property type="entry name" value="GPCR_Rhodpsn_7TM"/>
</dbReference>
<feature type="transmembrane region" description="Helical" evidence="10">
    <location>
        <begin position="175"/>
        <end position="194"/>
    </location>
</feature>
<dbReference type="Gene3D" id="1.20.1070.10">
    <property type="entry name" value="Rhodopsin 7-helix transmembrane proteins"/>
    <property type="match status" value="1"/>
</dbReference>
<reference evidence="14" key="1">
    <citation type="submission" date="2012-12" db="EMBL/GenBank/DDBJ databases">
        <authorList>
            <person name="Hellsten U."/>
            <person name="Grimwood J."/>
            <person name="Chapman J.A."/>
            <person name="Shapiro H."/>
            <person name="Aerts A."/>
            <person name="Otillar R.P."/>
            <person name="Terry A.Y."/>
            <person name="Boore J.L."/>
            <person name="Simakov O."/>
            <person name="Marletaz F."/>
            <person name="Cho S.-J."/>
            <person name="Edsinger-Gonzales E."/>
            <person name="Havlak P."/>
            <person name="Kuo D.-H."/>
            <person name="Larsson T."/>
            <person name="Lv J."/>
            <person name="Arendt D."/>
            <person name="Savage R."/>
            <person name="Osoegawa K."/>
            <person name="de Jong P."/>
            <person name="Lindberg D.R."/>
            <person name="Seaver E.C."/>
            <person name="Weisblat D.A."/>
            <person name="Putnam N.H."/>
            <person name="Grigoriev I.V."/>
            <person name="Rokhsar D.S."/>
        </authorList>
    </citation>
    <scope>NUCLEOTIDE SEQUENCE</scope>
    <source>
        <strain evidence="14">I ESC-2004</strain>
    </source>
</reference>
<dbReference type="OMA" id="ACMAVTD"/>
<keyword evidence="5" id="KW-0297">G-protein coupled receptor</keyword>
<sequence>METTQVTPAAKSGVSTDIFDTIYCFKLVIGLAILVSNSFLLLLVHKTPHLSSISTRIVVSLSVADLLFGLSSLLDGALVLSRYTGTSRTRGANNQYRLSLAMTVCQEWTVFVSSMHTLVIGIDRCVAVMLPLRYQALVTEFRRDATLVVTWLTPLVLVVPFLFVKESLVTFEVRLFIKVALYVAIASCMLTIYTKIGVAALEQR</sequence>
<proteinExistence type="predicted"/>
<accession>R7V7T4</accession>
<evidence type="ECO:0000256" key="10">
    <source>
        <dbReference type="SAM" id="Phobius"/>
    </source>
</evidence>
<dbReference type="PRINTS" id="PR00237">
    <property type="entry name" value="GPCRRHODOPSN"/>
</dbReference>
<feature type="domain" description="G-protein coupled receptors family 1 profile" evidence="11">
    <location>
        <begin position="36"/>
        <end position="204"/>
    </location>
</feature>
<keyword evidence="2" id="KW-1003">Cell membrane</keyword>
<keyword evidence="6 10" id="KW-0472">Membrane</keyword>
<name>R7V7T4_CAPTE</name>
<dbReference type="EMBL" id="AMQN01019907">
    <property type="status" value="NOT_ANNOTATED_CDS"/>
    <property type="molecule type" value="Genomic_DNA"/>
</dbReference>
<dbReference type="GO" id="GO:0004930">
    <property type="term" value="F:G protein-coupled receptor activity"/>
    <property type="evidence" value="ECO:0007669"/>
    <property type="project" value="UniProtKB-KW"/>
</dbReference>
<keyword evidence="4 10" id="KW-1133">Transmembrane helix</keyword>
<keyword evidence="7" id="KW-0675">Receptor</keyword>
<evidence type="ECO:0000256" key="8">
    <source>
        <dbReference type="ARBA" id="ARBA00023180"/>
    </source>
</evidence>
<dbReference type="EnsemblMetazoa" id="CapteT187686">
    <property type="protein sequence ID" value="CapteP187686"/>
    <property type="gene ID" value="CapteG187686"/>
</dbReference>
<gene>
    <name evidence="12" type="ORF">CAPTEDRAFT_187686</name>
</gene>
<keyword evidence="8" id="KW-0325">Glycoprotein</keyword>
<dbReference type="Proteomes" id="UP000014760">
    <property type="component" value="Unassembled WGS sequence"/>
</dbReference>